<gene>
    <name evidence="1" type="ORF">HG15A2_29160</name>
</gene>
<dbReference type="InterPro" id="IPR036629">
    <property type="entry name" value="YjbJ_sf"/>
</dbReference>
<dbReference type="Proteomes" id="UP000319852">
    <property type="component" value="Chromosome"/>
</dbReference>
<dbReference type="PIRSF" id="PIRSF039008">
    <property type="entry name" value="YjbJ"/>
    <property type="match status" value="1"/>
</dbReference>
<dbReference type="SUPFAM" id="SSF69047">
    <property type="entry name" value="Hypothetical protein YjbJ"/>
    <property type="match status" value="1"/>
</dbReference>
<proteinExistence type="predicted"/>
<keyword evidence="2" id="KW-1185">Reference proteome</keyword>
<organism evidence="1 2">
    <name type="scientific">Adhaeretor mobilis</name>
    <dbReference type="NCBI Taxonomy" id="1930276"/>
    <lineage>
        <taxon>Bacteria</taxon>
        <taxon>Pseudomonadati</taxon>
        <taxon>Planctomycetota</taxon>
        <taxon>Planctomycetia</taxon>
        <taxon>Pirellulales</taxon>
        <taxon>Lacipirellulaceae</taxon>
        <taxon>Adhaeretor</taxon>
    </lineage>
</organism>
<name>A0A517MXI8_9BACT</name>
<dbReference type="Gene3D" id="1.10.1470.10">
    <property type="entry name" value="YjbJ"/>
    <property type="match status" value="1"/>
</dbReference>
<accession>A0A517MXI8</accession>
<evidence type="ECO:0008006" key="3">
    <source>
        <dbReference type="Google" id="ProtNLM"/>
    </source>
</evidence>
<evidence type="ECO:0000313" key="2">
    <source>
        <dbReference type="Proteomes" id="UP000319852"/>
    </source>
</evidence>
<dbReference type="RefSeq" id="WP_218931961.1">
    <property type="nucleotide sequence ID" value="NZ_CP036263.1"/>
</dbReference>
<protein>
    <recommendedName>
        <fullName evidence="3">CsbD family protein</fullName>
    </recommendedName>
</protein>
<evidence type="ECO:0000313" key="1">
    <source>
        <dbReference type="EMBL" id="QDS99590.1"/>
    </source>
</evidence>
<dbReference type="AlphaFoldDB" id="A0A517MXI8"/>
<dbReference type="InterPro" id="IPR026042">
    <property type="entry name" value="YjbJ"/>
</dbReference>
<sequence length="69" mass="8061">MSMNWNGIKNNWNAVSDKIRCTWGKLSDDDLRSIAGRRDQLAIMLQRRYGYVTAVAENKVDQFVQELNR</sequence>
<reference evidence="1 2" key="1">
    <citation type="submission" date="2019-02" db="EMBL/GenBank/DDBJ databases">
        <title>Deep-cultivation of Planctomycetes and their phenomic and genomic characterization uncovers novel biology.</title>
        <authorList>
            <person name="Wiegand S."/>
            <person name="Jogler M."/>
            <person name="Boedeker C."/>
            <person name="Pinto D."/>
            <person name="Vollmers J."/>
            <person name="Rivas-Marin E."/>
            <person name="Kohn T."/>
            <person name="Peeters S.H."/>
            <person name="Heuer A."/>
            <person name="Rast P."/>
            <person name="Oberbeckmann S."/>
            <person name="Bunk B."/>
            <person name="Jeske O."/>
            <person name="Meyerdierks A."/>
            <person name="Storesund J.E."/>
            <person name="Kallscheuer N."/>
            <person name="Luecker S."/>
            <person name="Lage O.M."/>
            <person name="Pohl T."/>
            <person name="Merkel B.J."/>
            <person name="Hornburger P."/>
            <person name="Mueller R.-W."/>
            <person name="Bruemmer F."/>
            <person name="Labrenz M."/>
            <person name="Spormann A.M."/>
            <person name="Op den Camp H."/>
            <person name="Overmann J."/>
            <person name="Amann R."/>
            <person name="Jetten M.S.M."/>
            <person name="Mascher T."/>
            <person name="Medema M.H."/>
            <person name="Devos D.P."/>
            <person name="Kaster A.-K."/>
            <person name="Ovreas L."/>
            <person name="Rohde M."/>
            <person name="Galperin M.Y."/>
            <person name="Jogler C."/>
        </authorList>
    </citation>
    <scope>NUCLEOTIDE SEQUENCE [LARGE SCALE GENOMIC DNA]</scope>
    <source>
        <strain evidence="1 2">HG15A2</strain>
    </source>
</reference>
<dbReference type="EMBL" id="CP036263">
    <property type="protein sequence ID" value="QDS99590.1"/>
    <property type="molecule type" value="Genomic_DNA"/>
</dbReference>
<dbReference type="KEGG" id="amob:HG15A2_29160"/>